<dbReference type="Gene3D" id="1.20.58.80">
    <property type="entry name" value="Phosphotransferase system, lactose/cellobiose-type IIA subunit"/>
    <property type="match status" value="1"/>
</dbReference>
<evidence type="ECO:0000313" key="2">
    <source>
        <dbReference type="EMBL" id="QSL66201.1"/>
    </source>
</evidence>
<dbReference type="OrthoDB" id="2245455at2759"/>
<dbReference type="InterPro" id="IPR007330">
    <property type="entry name" value="MIT_dom"/>
</dbReference>
<keyword evidence="3" id="KW-1185">Reference proteome</keyword>
<evidence type="ECO:0000313" key="3">
    <source>
        <dbReference type="Proteomes" id="UP000663699"/>
    </source>
</evidence>
<name>A0A899FWN0_9ASCO</name>
<dbReference type="AlphaFoldDB" id="A0A899FWN0"/>
<feature type="domain" description="MIT" evidence="1">
    <location>
        <begin position="14"/>
        <end position="78"/>
    </location>
</feature>
<proteinExistence type="predicted"/>
<dbReference type="SUPFAM" id="SSF116846">
    <property type="entry name" value="MIT domain"/>
    <property type="match status" value="1"/>
</dbReference>
<dbReference type="PANTHER" id="PTHR37327:SF1">
    <property type="entry name" value="MICROTUBULE INTERACTING AND TRANSPORT DOMAIN-CONTAINING PROTEIN"/>
    <property type="match status" value="1"/>
</dbReference>
<organism evidence="2 3">
    <name type="scientific">Pneumocystis wakefieldiae</name>
    <dbReference type="NCBI Taxonomy" id="38082"/>
    <lineage>
        <taxon>Eukaryota</taxon>
        <taxon>Fungi</taxon>
        <taxon>Dikarya</taxon>
        <taxon>Ascomycota</taxon>
        <taxon>Taphrinomycotina</taxon>
        <taxon>Pneumocystomycetes</taxon>
        <taxon>Pneumocystaceae</taxon>
        <taxon>Pneumocystis</taxon>
    </lineage>
</organism>
<dbReference type="InterPro" id="IPR036181">
    <property type="entry name" value="MIT_dom_sf"/>
</dbReference>
<sequence length="629" mass="71917">MDSLNFEEHLKTMLTDAFNKAQTAVLLDSSNNINDAIDAYTQACSLLKEVIRQLPEGKYQERLQVTYRTYLERVQLLDKLHHSGLDDNDEAVFSDAQTTASSPAEFFPGSPHSESYNKSDTCTSDLSKKSFTMNYIKQISFSDINLLSPIKYLLKPIKEIISPPLSFSASSIQEESVVPSDSKRSLEVVKNTDDIETDDKIIKEEKSVSSEKVSAENNSDLVSKEIFSLNNTFSNWLPLIDASPTPSQVGNSKKPISPYDSTESLVFEETHIAPFLKVYSNHELQKENQHSDIFQEGTLNEKKDIFTYQDDQSFSETKRKLYSLYNNSCVSLNYSDKLSSSNFSDIMTNSSAQMSTTLIPSISSNKSGNSSVYMSFLHHNILPKTALLEVDPIHMQKPKDSIEKTYWLMKILQKLLMPFIIKSEGSYITPRLFIPKDIWYVKNVKLKGEEEKIKVCESLIFTLNKIKSLKQDDLQSLIKELAYLDNMVDIFRFWLLKKFGTEVVNPKKRYGIIKFISKSKFLIKTPPPDEFNTHKFGIVQFDGPRKSYLTSIYRLFGSAQIIGQVLNIFDFHELPRKAQDSIHQTLMNISDFFENVVCHFVLIDINVLLDQFIKQLLYGDDYNPIIGSY</sequence>
<gene>
    <name evidence="2" type="ORF">MERGE_000576</name>
</gene>
<dbReference type="Proteomes" id="UP000663699">
    <property type="component" value="Chromosome 10"/>
</dbReference>
<protein>
    <recommendedName>
        <fullName evidence="1">MIT domain-containing protein</fullName>
    </recommendedName>
</protein>
<dbReference type="PANTHER" id="PTHR37327">
    <property type="entry name" value="CHROMOSOME 1, WHOLE GENOME SHOTGUN SEQUENCE"/>
    <property type="match status" value="1"/>
</dbReference>
<accession>A0A899FWN0</accession>
<dbReference type="EMBL" id="CP054541">
    <property type="protein sequence ID" value="QSL66201.1"/>
    <property type="molecule type" value="Genomic_DNA"/>
</dbReference>
<evidence type="ECO:0000259" key="1">
    <source>
        <dbReference type="Pfam" id="PF04212"/>
    </source>
</evidence>
<dbReference type="Pfam" id="PF04212">
    <property type="entry name" value="MIT"/>
    <property type="match status" value="1"/>
</dbReference>
<reference evidence="2" key="1">
    <citation type="submission" date="2020-06" db="EMBL/GenBank/DDBJ databases">
        <title>Genomes of multiple members of Pneumocystis genus reveal paths to human pathogen Pneumocystis jirovecii.</title>
        <authorList>
            <person name="Cisse O.H."/>
            <person name="Ma L."/>
            <person name="Dekker J."/>
            <person name="Khil P."/>
            <person name="Jo J."/>
            <person name="Brenchley J."/>
            <person name="Blair R."/>
            <person name="Pahar B."/>
            <person name="Chabe M."/>
            <person name="Van Rompay K.A."/>
            <person name="Keesler R."/>
            <person name="Sukura A."/>
            <person name="Hirsch V."/>
            <person name="Kutty G."/>
            <person name="Liu Y."/>
            <person name="Peng L."/>
            <person name="Chen J."/>
            <person name="Song J."/>
            <person name="Weissenbacher-Lang C."/>
            <person name="Xu J."/>
            <person name="Upham N.S."/>
            <person name="Stajich J.E."/>
            <person name="Cuomo C.A."/>
            <person name="Cushion M.T."/>
            <person name="Kovacs J.A."/>
        </authorList>
    </citation>
    <scope>NUCLEOTIDE SEQUENCE</scope>
    <source>
        <strain evidence="2">2A</strain>
    </source>
</reference>